<dbReference type="AlphaFoldDB" id="A0A0A8YKX9"/>
<reference evidence="1" key="2">
    <citation type="journal article" date="2015" name="Data Brief">
        <title>Shoot transcriptome of the giant reed, Arundo donax.</title>
        <authorList>
            <person name="Barrero R.A."/>
            <person name="Guerrero F.D."/>
            <person name="Moolhuijzen P."/>
            <person name="Goolsby J.A."/>
            <person name="Tidwell J."/>
            <person name="Bellgard S.E."/>
            <person name="Bellgard M.I."/>
        </authorList>
    </citation>
    <scope>NUCLEOTIDE SEQUENCE</scope>
    <source>
        <tissue evidence="1">Shoot tissue taken approximately 20 cm above the soil surface</tissue>
    </source>
</reference>
<protein>
    <submittedName>
        <fullName evidence="1">Uncharacterized protein</fullName>
    </submittedName>
</protein>
<proteinExistence type="predicted"/>
<organism evidence="1">
    <name type="scientific">Arundo donax</name>
    <name type="common">Giant reed</name>
    <name type="synonym">Donax arundinaceus</name>
    <dbReference type="NCBI Taxonomy" id="35708"/>
    <lineage>
        <taxon>Eukaryota</taxon>
        <taxon>Viridiplantae</taxon>
        <taxon>Streptophyta</taxon>
        <taxon>Embryophyta</taxon>
        <taxon>Tracheophyta</taxon>
        <taxon>Spermatophyta</taxon>
        <taxon>Magnoliopsida</taxon>
        <taxon>Liliopsida</taxon>
        <taxon>Poales</taxon>
        <taxon>Poaceae</taxon>
        <taxon>PACMAD clade</taxon>
        <taxon>Arundinoideae</taxon>
        <taxon>Arundineae</taxon>
        <taxon>Arundo</taxon>
    </lineage>
</organism>
<sequence>MCLLYISLLLPKLDCSWHFSECIHSK</sequence>
<reference evidence="1" key="1">
    <citation type="submission" date="2014-09" db="EMBL/GenBank/DDBJ databases">
        <authorList>
            <person name="Magalhaes I.L.F."/>
            <person name="Oliveira U."/>
            <person name="Santos F.R."/>
            <person name="Vidigal T.H.D.A."/>
            <person name="Brescovit A.D."/>
            <person name="Santos A.J."/>
        </authorList>
    </citation>
    <scope>NUCLEOTIDE SEQUENCE</scope>
    <source>
        <tissue evidence="1">Shoot tissue taken approximately 20 cm above the soil surface</tissue>
    </source>
</reference>
<evidence type="ECO:0000313" key="1">
    <source>
        <dbReference type="EMBL" id="JAD23092.1"/>
    </source>
</evidence>
<dbReference type="EMBL" id="GBRH01274803">
    <property type="protein sequence ID" value="JAD23092.1"/>
    <property type="molecule type" value="Transcribed_RNA"/>
</dbReference>
<accession>A0A0A8YKX9</accession>
<name>A0A0A8YKX9_ARUDO</name>